<protein>
    <submittedName>
        <fullName evidence="1">Uncharacterized protein</fullName>
    </submittedName>
</protein>
<dbReference type="Proteomes" id="UP000489600">
    <property type="component" value="Unassembled WGS sequence"/>
</dbReference>
<proteinExistence type="predicted"/>
<evidence type="ECO:0000313" key="1">
    <source>
        <dbReference type="EMBL" id="VVB04480.1"/>
    </source>
</evidence>
<accession>A0A565BT29</accession>
<keyword evidence="2" id="KW-1185">Reference proteome</keyword>
<sequence>MVSIQPYMIPKIRNLVSQHSAMCHQRSATCYRLLPLVTFLPPLVTEGFPIPELAALSRTWARRPCHYVLIWTCRPYRYLLTWTCRSRRYVLTWACRLLHYVMNLSLPASPLCRELGFASLAANSASLFLCRFSLSLHLRPSLVALSWTRPRHLGARLTSSLYRGLGLVTLLQV</sequence>
<comment type="caution">
    <text evidence="1">The sequence shown here is derived from an EMBL/GenBank/DDBJ whole genome shotgun (WGS) entry which is preliminary data.</text>
</comment>
<reference evidence="1" key="1">
    <citation type="submission" date="2019-07" db="EMBL/GenBank/DDBJ databases">
        <authorList>
            <person name="Dittberner H."/>
        </authorList>
    </citation>
    <scope>NUCLEOTIDE SEQUENCE [LARGE SCALE GENOMIC DNA]</scope>
</reference>
<dbReference type="EMBL" id="CABITT030000005">
    <property type="protein sequence ID" value="VVB04480.1"/>
    <property type="molecule type" value="Genomic_DNA"/>
</dbReference>
<dbReference type="AlphaFoldDB" id="A0A565BT29"/>
<evidence type="ECO:0000313" key="2">
    <source>
        <dbReference type="Proteomes" id="UP000489600"/>
    </source>
</evidence>
<name>A0A565BT29_9BRAS</name>
<organism evidence="1 2">
    <name type="scientific">Arabis nemorensis</name>
    <dbReference type="NCBI Taxonomy" id="586526"/>
    <lineage>
        <taxon>Eukaryota</taxon>
        <taxon>Viridiplantae</taxon>
        <taxon>Streptophyta</taxon>
        <taxon>Embryophyta</taxon>
        <taxon>Tracheophyta</taxon>
        <taxon>Spermatophyta</taxon>
        <taxon>Magnoliopsida</taxon>
        <taxon>eudicotyledons</taxon>
        <taxon>Gunneridae</taxon>
        <taxon>Pentapetalae</taxon>
        <taxon>rosids</taxon>
        <taxon>malvids</taxon>
        <taxon>Brassicales</taxon>
        <taxon>Brassicaceae</taxon>
        <taxon>Arabideae</taxon>
        <taxon>Arabis</taxon>
    </lineage>
</organism>
<gene>
    <name evidence="1" type="ORF">ANE_LOCUS14924</name>
</gene>